<dbReference type="AlphaFoldDB" id="A0AA44J9U7"/>
<protein>
    <recommendedName>
        <fullName evidence="3">Apea-like HEPN domain-containing protein</fullName>
    </recommendedName>
</protein>
<reference evidence="1" key="1">
    <citation type="journal article" date="2020" name="Science">
        <title>Unexpected conservation and global transmission of agrobacterial virulence plasmids.</title>
        <authorList>
            <person name="Weisberg A.J."/>
            <person name="Davis E.W. 2nd"/>
            <person name="Tabima J."/>
            <person name="Belcher M.S."/>
            <person name="Miller M."/>
            <person name="Kuo C.H."/>
            <person name="Loper J.E."/>
            <person name="Grunwald N.J."/>
            <person name="Putnam M.L."/>
            <person name="Chang J.H."/>
        </authorList>
    </citation>
    <scope>NUCLEOTIDE SEQUENCE</scope>
    <source>
        <strain evidence="1">17-1853-1a</strain>
    </source>
</reference>
<dbReference type="Proteomes" id="UP000702952">
    <property type="component" value="Unassembled WGS sequence"/>
</dbReference>
<name>A0AA44J9U7_AGRTU</name>
<organism evidence="1 2">
    <name type="scientific">Agrobacterium tumefaciens</name>
    <dbReference type="NCBI Taxonomy" id="358"/>
    <lineage>
        <taxon>Bacteria</taxon>
        <taxon>Pseudomonadati</taxon>
        <taxon>Pseudomonadota</taxon>
        <taxon>Alphaproteobacteria</taxon>
        <taxon>Hyphomicrobiales</taxon>
        <taxon>Rhizobiaceae</taxon>
        <taxon>Rhizobium/Agrobacterium group</taxon>
        <taxon>Agrobacterium</taxon>
        <taxon>Agrobacterium tumefaciens complex</taxon>
    </lineage>
</organism>
<gene>
    <name evidence="1" type="ORF">G6M46_16620</name>
</gene>
<evidence type="ECO:0008006" key="3">
    <source>
        <dbReference type="Google" id="ProtNLM"/>
    </source>
</evidence>
<comment type="caution">
    <text evidence="1">The sequence shown here is derived from an EMBL/GenBank/DDBJ whole genome shotgun (WGS) entry which is preliminary data.</text>
</comment>
<sequence length="491" mass="53836">MSNYKHYVSTAFSETRACQDINSPQSKARTQGAYKPFGPEIPSQHGGYPTTDAAMDALARLADSLRDNNPDIKLSVSSDQMRKFTMEVFGMCLPEMAGEPDQTKHWKILRPLLLEQARSAGQNLTHYIPVWLFIGQESRQFAIGPVLFVNRNDWLDEVARRHGKLSSWITTVRRLWAGEKFSEGSRRAGLASVWKLVMKGKLRPAALRDGYRHAVRFSEPRHVSNGRTVARIFHPDHWTACARIEGFEPLESRRRGLLATQVALDTIRLALPRPSRGLISTVVDATLPVAIDRLSQVDGRDVAHGSRINRRGVSGSPGLAQAILDGSEDLFEAAGACIAGAASIHNGHACPTLAERWLNAVHWFGRACLADVDFVAVVMLVIALDVLSGGLQEKGILELTARLTDIGVSQVVLSDGTTLQKLVAHSYALRSEVAHGSILAVHRQMDSERGRLEDLAAAALDQYVVALHKYANAGGLDDRDRFLASLPAAKP</sequence>
<evidence type="ECO:0000313" key="1">
    <source>
        <dbReference type="EMBL" id="NTC29756.1"/>
    </source>
</evidence>
<proteinExistence type="predicted"/>
<accession>A0AA44J9U7</accession>
<dbReference type="EMBL" id="JAAMAY010000027">
    <property type="protein sequence ID" value="NTC29756.1"/>
    <property type="molecule type" value="Genomic_DNA"/>
</dbReference>
<evidence type="ECO:0000313" key="2">
    <source>
        <dbReference type="Proteomes" id="UP000702952"/>
    </source>
</evidence>
<dbReference type="RefSeq" id="WP_174019018.1">
    <property type="nucleotide sequence ID" value="NZ_JAAMAW010000021.1"/>
</dbReference>